<feature type="coiled-coil region" evidence="1">
    <location>
        <begin position="305"/>
        <end position="367"/>
    </location>
</feature>
<evidence type="ECO:0000313" key="3">
    <source>
        <dbReference type="EMBL" id="PJC23453.1"/>
    </source>
</evidence>
<dbReference type="SUPFAM" id="SSF49464">
    <property type="entry name" value="Carboxypeptidase regulatory domain-like"/>
    <property type="match status" value="1"/>
</dbReference>
<comment type="caution">
    <text evidence="3">The sequence shown here is derived from an EMBL/GenBank/DDBJ whole genome shotgun (WGS) entry which is preliminary data.</text>
</comment>
<keyword evidence="2" id="KW-0812">Transmembrane</keyword>
<accession>A0A2M8EL36</accession>
<dbReference type="Proteomes" id="UP000229756">
    <property type="component" value="Unassembled WGS sequence"/>
</dbReference>
<keyword evidence="2" id="KW-0472">Membrane</keyword>
<evidence type="ECO:0000256" key="2">
    <source>
        <dbReference type="SAM" id="Phobius"/>
    </source>
</evidence>
<evidence type="ECO:0000313" key="4">
    <source>
        <dbReference type="Proteomes" id="UP000229756"/>
    </source>
</evidence>
<dbReference type="AlphaFoldDB" id="A0A2M8EL36"/>
<dbReference type="Pfam" id="PF12666">
    <property type="entry name" value="PrgI"/>
    <property type="match status" value="1"/>
</dbReference>
<keyword evidence="1" id="KW-0175">Coiled coil</keyword>
<dbReference type="InterPro" id="IPR008969">
    <property type="entry name" value="CarboxyPept-like_regulatory"/>
</dbReference>
<dbReference type="EMBL" id="PFSJ01000025">
    <property type="protein sequence ID" value="PJC23453.1"/>
    <property type="molecule type" value="Genomic_DNA"/>
</dbReference>
<gene>
    <name evidence="3" type="ORF">CO058_03400</name>
</gene>
<proteinExistence type="predicted"/>
<protein>
    <submittedName>
        <fullName evidence="3">Uncharacterized protein</fullName>
    </submittedName>
</protein>
<name>A0A2M8EL36_UNCKA</name>
<sequence>MPINEEQSTSRQHPVPQNVMDVEFKVIGDLTVRQLMYLFAGMVTVYSFYKTGLPTFWKYIFISISGALSIAVAFIPIQERGLDKWLVSFIKAMISPTQMVWRKTYSPPAYFLADYAEIIKNEIITLTPAKSRNKLDEYLGQVPESMTKLDKFESKRLDDIQFAFSKPYEGSIPVKITPNPSLIIGMPSGLMYQEPITETITIPDLDEPEDVEEDIKIEKKEEKKNDKKEIKEIVEEKKPPQRKEIVKSEMDSKMEMLKAMPRVVIRNESLNQIDRVMTNLPVELKGEINIKTTSRIPRTIVAESIRNLKSQESSLEKKVAELLDVAKKAKTELKDKPEKAAQAQSRIEFFSKKFNKLKEEKEDLATALTKSSSSLENIGDSESKETLNTEVTSLKSKNELLTQHLSAIQKELFELKNPGKTFVKPDDTNPPQSEPDINTADVHLPPHLRRKQNQIADQKSNIIHGIVKNKDGDLLENAVVIIKDANGDVMRALKTNQLGQFKTQTAVPNGGYSVEAIKGGQKFDIISVEAFGQQIRPINLIANE</sequence>
<feature type="transmembrane region" description="Helical" evidence="2">
    <location>
        <begin position="30"/>
        <end position="49"/>
    </location>
</feature>
<reference evidence="4" key="1">
    <citation type="submission" date="2017-09" db="EMBL/GenBank/DDBJ databases">
        <title>Depth-based differentiation of microbial function through sediment-hosted aquifers and enrichment of novel symbionts in the deep terrestrial subsurface.</title>
        <authorList>
            <person name="Probst A.J."/>
            <person name="Ladd B."/>
            <person name="Jarett J.K."/>
            <person name="Geller-Mcgrath D.E."/>
            <person name="Sieber C.M.K."/>
            <person name="Emerson J.B."/>
            <person name="Anantharaman K."/>
            <person name="Thomas B.C."/>
            <person name="Malmstrom R."/>
            <person name="Stieglmeier M."/>
            <person name="Klingl A."/>
            <person name="Woyke T."/>
            <person name="Ryan C.M."/>
            <person name="Banfield J.F."/>
        </authorList>
    </citation>
    <scope>NUCLEOTIDE SEQUENCE [LARGE SCALE GENOMIC DNA]</scope>
</reference>
<evidence type="ECO:0000256" key="1">
    <source>
        <dbReference type="SAM" id="Coils"/>
    </source>
</evidence>
<dbReference type="InterPro" id="IPR024414">
    <property type="entry name" value="Uncharacterised_PrgI"/>
</dbReference>
<keyword evidence="2" id="KW-1133">Transmembrane helix</keyword>
<dbReference type="Gene3D" id="2.60.40.1120">
    <property type="entry name" value="Carboxypeptidase-like, regulatory domain"/>
    <property type="match status" value="1"/>
</dbReference>
<organism evidence="3 4">
    <name type="scientific">candidate division WWE3 bacterium CG_4_9_14_0_2_um_filter_35_11</name>
    <dbReference type="NCBI Taxonomy" id="1975077"/>
    <lineage>
        <taxon>Bacteria</taxon>
        <taxon>Katanobacteria</taxon>
    </lineage>
</organism>
<feature type="transmembrane region" description="Helical" evidence="2">
    <location>
        <begin position="56"/>
        <end position="77"/>
    </location>
</feature>